<accession>A0A0H4P6P4</accession>
<evidence type="ECO:0000313" key="2">
    <source>
        <dbReference type="Proteomes" id="UP000036520"/>
    </source>
</evidence>
<keyword evidence="2" id="KW-1185">Reference proteome</keyword>
<protein>
    <submittedName>
        <fullName evidence="1">Tetratricopeptide repeat domain protein</fullName>
    </submittedName>
</protein>
<dbReference type="Proteomes" id="UP000036520">
    <property type="component" value="Chromosome"/>
</dbReference>
<dbReference type="STRING" id="320787.CA2015_0352"/>
<sequence length="517" mass="58455">MNMVKNIIAFFVLSTTATCFSCNVVQVKKKADNQKIYLEPNALERLGDSVRFDLTVALPNASLLKNETYVLTPYFKYGNETYLFEKKLKVKGDTLDVYSGVKLKGHFSMPFKEGMEKGSLLAKGAILNNQAAVQEETEEIVVSTGIITTAALSQIGQYRNQEEYPVLGLWASPNEVETFGMLSENSYVDLSKIFTAYSGVPFTDKAPFLQAIEGPGDWTFKKNKMKAFAHYAQVERDVLKRFENENKPSQQGSENISDLQLSILSRSIRKGEVSADTLSEKDYIRALEMEPGWAEKEELLRAMVEVYPSAYSYNNLGVVFANRANRTLNKKEKNQLLENALFAFNRSNGIFENPFAAHNLGIVFWLWEDKFSAYASFYRANALTKSDKLTKIHQAALGAVSIFNGDYRLAVMHLNYAENNPVNLFNQGLANVLSGDYYNATLQFENSAIQNMGNGFPFYGLALIAARNGEETKLYENLKKAIVRNEYLRKRAANDFEFAAYHEKESFKEIIRQKIND</sequence>
<dbReference type="KEGG" id="camu:CA2015_0352"/>
<evidence type="ECO:0000313" key="1">
    <source>
        <dbReference type="EMBL" id="AKP49829.1"/>
    </source>
</evidence>
<organism evidence="1 2">
    <name type="scientific">Cyclobacterium amurskyense</name>
    <dbReference type="NCBI Taxonomy" id="320787"/>
    <lineage>
        <taxon>Bacteria</taxon>
        <taxon>Pseudomonadati</taxon>
        <taxon>Bacteroidota</taxon>
        <taxon>Cytophagia</taxon>
        <taxon>Cytophagales</taxon>
        <taxon>Cyclobacteriaceae</taxon>
        <taxon>Cyclobacterium</taxon>
    </lineage>
</organism>
<proteinExistence type="predicted"/>
<dbReference type="Gene3D" id="1.25.40.10">
    <property type="entry name" value="Tetratricopeptide repeat domain"/>
    <property type="match status" value="1"/>
</dbReference>
<dbReference type="AlphaFoldDB" id="A0A0H4P6P4"/>
<name>A0A0H4P6P4_9BACT</name>
<dbReference type="NCBIfam" id="NF047558">
    <property type="entry name" value="TPR_END_plus"/>
    <property type="match status" value="1"/>
</dbReference>
<dbReference type="EMBL" id="CP012040">
    <property type="protein sequence ID" value="AKP49829.1"/>
    <property type="molecule type" value="Genomic_DNA"/>
</dbReference>
<dbReference type="InterPro" id="IPR011990">
    <property type="entry name" value="TPR-like_helical_dom_sf"/>
</dbReference>
<gene>
    <name evidence="1" type="ORF">CA2015_0352</name>
</gene>
<reference evidence="1 2" key="1">
    <citation type="submission" date="2015-07" db="EMBL/GenBank/DDBJ databases">
        <authorList>
            <person name="Kim K.M."/>
        </authorList>
    </citation>
    <scope>NUCLEOTIDE SEQUENCE [LARGE SCALE GENOMIC DNA]</scope>
    <source>
        <strain evidence="1 2">KCTC 12363</strain>
    </source>
</reference>